<dbReference type="InterPro" id="IPR052701">
    <property type="entry name" value="GAG_Ulvan_Degrading_Sulfatases"/>
</dbReference>
<feature type="transmembrane region" description="Helical" evidence="1">
    <location>
        <begin position="49"/>
        <end position="73"/>
    </location>
</feature>
<dbReference type="InterPro" id="IPR012159">
    <property type="entry name" value="YejM-like"/>
</dbReference>
<keyword evidence="1" id="KW-1133">Transmembrane helix</keyword>
<evidence type="ECO:0000259" key="3">
    <source>
        <dbReference type="Pfam" id="PF11893"/>
    </source>
</evidence>
<dbReference type="InterPro" id="IPR024588">
    <property type="entry name" value="YejM_N"/>
</dbReference>
<name>A0A3N1P0D4_9GAMM</name>
<protein>
    <recommendedName>
        <fullName evidence="6">Inner membrane protein YejM</fullName>
    </recommendedName>
</protein>
<evidence type="ECO:0000256" key="1">
    <source>
        <dbReference type="SAM" id="Phobius"/>
    </source>
</evidence>
<dbReference type="RefSeq" id="WP_123638987.1">
    <property type="nucleotide sequence ID" value="NZ_RJUK01000002.1"/>
</dbReference>
<dbReference type="Pfam" id="PF11893">
    <property type="entry name" value="DUF3413"/>
    <property type="match status" value="1"/>
</dbReference>
<reference evidence="4 5" key="1">
    <citation type="submission" date="2018-11" db="EMBL/GenBank/DDBJ databases">
        <title>Genomic Encyclopedia of Type Strains, Phase IV (KMG-IV): sequencing the most valuable type-strain genomes for metagenomic binning, comparative biology and taxonomic classification.</title>
        <authorList>
            <person name="Goeker M."/>
        </authorList>
    </citation>
    <scope>NUCLEOTIDE SEQUENCE [LARGE SCALE GENOMIC DNA]</scope>
    <source>
        <strain evidence="4 5">DSM 16974</strain>
    </source>
</reference>
<feature type="transmembrane region" description="Helical" evidence="1">
    <location>
        <begin position="131"/>
        <end position="151"/>
    </location>
</feature>
<evidence type="ECO:0008006" key="6">
    <source>
        <dbReference type="Google" id="ProtNLM"/>
    </source>
</evidence>
<evidence type="ECO:0000313" key="4">
    <source>
        <dbReference type="EMBL" id="ROQ18346.1"/>
    </source>
</evidence>
<sequence length="619" mass="70645">MPSLFRYRRPLRERVRWAGWFIVANSLIALLIGFRYLPWMTVADTTTGLYVALAMIAQFSLLAWLFGLPLLLLTLILPQSLLRPTAIVIGTAGVALLLLDTVVYHQFRFHLSGFVFELIVGGGTEIFSFSWQTWAVGGIAIVALALLQWSLARRFWILTPRRYLWVPLTLLVTSQLLAHGWNAWADAHYDHRITRVARHLPLYHAATAKRFFARHGWVDPQAVREAAVVEQMSAPDGRGALNYPTAALQCTTPEQLPNILVIAVDSLRWDMLDPRWMPNTTRFAESAQVFTDHYSNGNATKPGIFTLFYGLPASYWDAFSAHQVPPVLIQRMQSLGYQSQILSSATLVSPAFDRNVFSSIKELRLKTPGDTSWQRDQQITQDWLDFLDRRSSHDNSSPFFGFLFYDAPHSYQVPPDYPRIEPYWESVNQLALDDEFDPEPYFNVYKTTVRFVDDQIHRVLADLSKRQLMEDTLVVITSDHGQEFNDNGMNYWGHGSNFSRYQLQVPLVIHWPGKAPSVVEHRTEHFDLAPTLLTDVLGCSQSATESYSSGEHLYTPHDKKWSIAHSYMNAAFLTEELQLVSYPSGGMEMLSTQLQPIDDAPLPMELIKRALKEQSRFYP</sequence>
<feature type="domain" description="Sulfatase N-terminal" evidence="2">
    <location>
        <begin position="257"/>
        <end position="533"/>
    </location>
</feature>
<feature type="transmembrane region" description="Helical" evidence="1">
    <location>
        <begin position="163"/>
        <end position="184"/>
    </location>
</feature>
<evidence type="ECO:0000313" key="5">
    <source>
        <dbReference type="Proteomes" id="UP000273643"/>
    </source>
</evidence>
<dbReference type="OrthoDB" id="9803751at2"/>
<feature type="domain" description="Inner membrane protein YejM N-terminal" evidence="3">
    <location>
        <begin position="7"/>
        <end position="250"/>
    </location>
</feature>
<keyword evidence="1" id="KW-0812">Transmembrane</keyword>
<dbReference type="Proteomes" id="UP000273643">
    <property type="component" value="Unassembled WGS sequence"/>
</dbReference>
<dbReference type="Gene3D" id="3.40.720.10">
    <property type="entry name" value="Alkaline Phosphatase, subunit A"/>
    <property type="match status" value="1"/>
</dbReference>
<dbReference type="PIRSF" id="PIRSF004950">
    <property type="entry name" value="Mmb_sulf_HI0842"/>
    <property type="match status" value="1"/>
</dbReference>
<proteinExistence type="predicted"/>
<feature type="transmembrane region" description="Helical" evidence="1">
    <location>
        <begin position="20"/>
        <end position="37"/>
    </location>
</feature>
<dbReference type="CDD" id="cd16148">
    <property type="entry name" value="sulfatase_like"/>
    <property type="match status" value="1"/>
</dbReference>
<dbReference type="AlphaFoldDB" id="A0A3N1P0D4"/>
<comment type="caution">
    <text evidence="4">The sequence shown here is derived from an EMBL/GenBank/DDBJ whole genome shotgun (WGS) entry which is preliminary data.</text>
</comment>
<dbReference type="InterPro" id="IPR017850">
    <property type="entry name" value="Alkaline_phosphatase_core_sf"/>
</dbReference>
<dbReference type="InterPro" id="IPR000917">
    <property type="entry name" value="Sulfatase_N"/>
</dbReference>
<evidence type="ECO:0000259" key="2">
    <source>
        <dbReference type="Pfam" id="PF00884"/>
    </source>
</evidence>
<dbReference type="EMBL" id="RJUK01000002">
    <property type="protein sequence ID" value="ROQ18346.1"/>
    <property type="molecule type" value="Genomic_DNA"/>
</dbReference>
<dbReference type="PANTHER" id="PTHR43751">
    <property type="entry name" value="SULFATASE"/>
    <property type="match status" value="1"/>
</dbReference>
<dbReference type="PANTHER" id="PTHR43751:SF3">
    <property type="entry name" value="SULFATASE N-TERMINAL DOMAIN-CONTAINING PROTEIN"/>
    <property type="match status" value="1"/>
</dbReference>
<organism evidence="4 5">
    <name type="scientific">Marinimicrobium koreense</name>
    <dbReference type="NCBI Taxonomy" id="306545"/>
    <lineage>
        <taxon>Bacteria</taxon>
        <taxon>Pseudomonadati</taxon>
        <taxon>Pseudomonadota</taxon>
        <taxon>Gammaproteobacteria</taxon>
        <taxon>Cellvibrionales</taxon>
        <taxon>Cellvibrionaceae</taxon>
        <taxon>Marinimicrobium</taxon>
    </lineage>
</organism>
<accession>A0A3N1P0D4</accession>
<dbReference type="Pfam" id="PF00884">
    <property type="entry name" value="Sulfatase"/>
    <property type="match status" value="1"/>
</dbReference>
<keyword evidence="1" id="KW-0472">Membrane</keyword>
<feature type="transmembrane region" description="Helical" evidence="1">
    <location>
        <begin position="85"/>
        <end position="107"/>
    </location>
</feature>
<dbReference type="SUPFAM" id="SSF53649">
    <property type="entry name" value="Alkaline phosphatase-like"/>
    <property type="match status" value="1"/>
</dbReference>
<gene>
    <name evidence="4" type="ORF">EDC38_2569</name>
</gene>
<keyword evidence="5" id="KW-1185">Reference proteome</keyword>